<dbReference type="Pfam" id="PF00258">
    <property type="entry name" value="Flavodoxin_1"/>
    <property type="match status" value="1"/>
</dbReference>
<evidence type="ECO:0000313" key="21">
    <source>
        <dbReference type="EMBL" id="MFC6361426.1"/>
    </source>
</evidence>
<dbReference type="InterPro" id="IPR050123">
    <property type="entry name" value="Prok_molybdopt-oxidoreductase"/>
</dbReference>
<evidence type="ECO:0000256" key="4">
    <source>
        <dbReference type="ARBA" id="ARBA00001974"/>
    </source>
</evidence>
<dbReference type="PROSITE" id="PS50902">
    <property type="entry name" value="FLAVODOXIN_LIKE"/>
    <property type="match status" value="1"/>
</dbReference>
<evidence type="ECO:0000256" key="5">
    <source>
        <dbReference type="ARBA" id="ARBA00008747"/>
    </source>
</evidence>
<dbReference type="SUPFAM" id="SSF50692">
    <property type="entry name" value="ADC-like"/>
    <property type="match status" value="1"/>
</dbReference>
<dbReference type="InterPro" id="IPR041957">
    <property type="entry name" value="CT_Nitrate-R-NapA-like"/>
</dbReference>
<evidence type="ECO:0000313" key="22">
    <source>
        <dbReference type="Proteomes" id="UP001596215"/>
    </source>
</evidence>
<evidence type="ECO:0000256" key="12">
    <source>
        <dbReference type="ARBA" id="ARBA00022857"/>
    </source>
</evidence>
<dbReference type="PANTHER" id="PTHR43105:SF9">
    <property type="entry name" value="NADPH-FE(3+) OXIDOREDUCTASE SUBUNIT ALPHA"/>
    <property type="match status" value="1"/>
</dbReference>
<keyword evidence="13" id="KW-0249">Electron transport</keyword>
<dbReference type="PROSITE" id="PS51384">
    <property type="entry name" value="FAD_FR"/>
    <property type="match status" value="1"/>
</dbReference>
<organism evidence="21 22">
    <name type="scientific">Tatumella punctata</name>
    <dbReference type="NCBI Taxonomy" id="399969"/>
    <lineage>
        <taxon>Bacteria</taxon>
        <taxon>Pseudomonadati</taxon>
        <taxon>Pseudomonadota</taxon>
        <taxon>Gammaproteobacteria</taxon>
        <taxon>Enterobacterales</taxon>
        <taxon>Erwiniaceae</taxon>
        <taxon>Tatumella</taxon>
    </lineage>
</organism>
<dbReference type="PRINTS" id="PR00369">
    <property type="entry name" value="FLAVODOXIN"/>
</dbReference>
<dbReference type="SUPFAM" id="SSF63380">
    <property type="entry name" value="Riboflavin synthase domain-like"/>
    <property type="match status" value="1"/>
</dbReference>
<dbReference type="InterPro" id="IPR001433">
    <property type="entry name" value="OxRdtase_FAD/NAD-bd"/>
</dbReference>
<dbReference type="PROSITE" id="PS00551">
    <property type="entry name" value="MOLYBDOPTERIN_PROK_1"/>
    <property type="match status" value="1"/>
</dbReference>
<reference evidence="22" key="1">
    <citation type="journal article" date="2019" name="Int. J. Syst. Evol. Microbiol.">
        <title>The Global Catalogue of Microorganisms (GCM) 10K type strain sequencing project: providing services to taxonomists for standard genome sequencing and annotation.</title>
        <authorList>
            <consortium name="The Broad Institute Genomics Platform"/>
            <consortium name="The Broad Institute Genome Sequencing Center for Infectious Disease"/>
            <person name="Wu L."/>
            <person name="Ma J."/>
        </authorList>
    </citation>
    <scope>NUCLEOTIDE SEQUENCE [LARGE SCALE GENOMIC DNA]</scope>
    <source>
        <strain evidence="22">CGMCC 4.1530</strain>
    </source>
</reference>
<dbReference type="Gene3D" id="3.40.228.10">
    <property type="entry name" value="Dimethylsulfoxide Reductase, domain 2"/>
    <property type="match status" value="1"/>
</dbReference>
<evidence type="ECO:0000256" key="8">
    <source>
        <dbReference type="ARBA" id="ARBA00022630"/>
    </source>
</evidence>
<dbReference type="InterPro" id="IPR001094">
    <property type="entry name" value="Flavdoxin-like"/>
</dbReference>
<dbReference type="InterPro" id="IPR006656">
    <property type="entry name" value="Mopterin_OxRdtase"/>
</dbReference>
<dbReference type="InterPro" id="IPR006657">
    <property type="entry name" value="MoPterin_dinucl-bd_dom"/>
</dbReference>
<feature type="domain" description="Flavodoxin-like" evidence="18">
    <location>
        <begin position="829"/>
        <end position="967"/>
    </location>
</feature>
<dbReference type="InterPro" id="IPR023173">
    <property type="entry name" value="NADPH_Cyt_P450_Rdtase_alpha"/>
</dbReference>
<dbReference type="PROSITE" id="PS51669">
    <property type="entry name" value="4FE4S_MOW_BIS_MGD"/>
    <property type="match status" value="1"/>
</dbReference>
<keyword evidence="22" id="KW-1185">Reference proteome</keyword>
<keyword evidence="11" id="KW-0274">FAD</keyword>
<dbReference type="InterPro" id="IPR017927">
    <property type="entry name" value="FAD-bd_FR_type"/>
</dbReference>
<proteinExistence type="inferred from homology"/>
<dbReference type="SUPFAM" id="SSF52218">
    <property type="entry name" value="Flavoproteins"/>
    <property type="match status" value="1"/>
</dbReference>
<keyword evidence="9" id="KW-0288">FMN</keyword>
<dbReference type="PRINTS" id="PR00371">
    <property type="entry name" value="FPNCR"/>
</dbReference>
<comment type="cofactor">
    <cofactor evidence="1">
        <name>FMN</name>
        <dbReference type="ChEBI" id="CHEBI:58210"/>
    </cofactor>
</comment>
<dbReference type="InterPro" id="IPR009010">
    <property type="entry name" value="Asp_de-COase-like_dom_sf"/>
</dbReference>
<keyword evidence="6" id="KW-0004">4Fe-4S</keyword>
<evidence type="ECO:0000256" key="6">
    <source>
        <dbReference type="ARBA" id="ARBA00022485"/>
    </source>
</evidence>
<evidence type="ECO:0000256" key="16">
    <source>
        <dbReference type="ARBA" id="ARBA00023014"/>
    </source>
</evidence>
<dbReference type="SUPFAM" id="SSF52343">
    <property type="entry name" value="Ferredoxin reductase-like, C-terminal NADP-linked domain"/>
    <property type="match status" value="1"/>
</dbReference>
<evidence type="ECO:0000256" key="9">
    <source>
        <dbReference type="ARBA" id="ARBA00022643"/>
    </source>
</evidence>
<evidence type="ECO:0000256" key="17">
    <source>
        <dbReference type="ARBA" id="ARBA00023063"/>
    </source>
</evidence>
<evidence type="ECO:0000256" key="14">
    <source>
        <dbReference type="ARBA" id="ARBA00023002"/>
    </source>
</evidence>
<dbReference type="Pfam" id="PF00667">
    <property type="entry name" value="FAD_binding_1"/>
    <property type="match status" value="1"/>
</dbReference>
<dbReference type="InterPro" id="IPR027467">
    <property type="entry name" value="MopterinOxRdtase_cofactor_BS"/>
</dbReference>
<dbReference type="Pfam" id="PF01568">
    <property type="entry name" value="Molydop_binding"/>
    <property type="match status" value="1"/>
</dbReference>
<dbReference type="RefSeq" id="WP_343877284.1">
    <property type="nucleotide sequence ID" value="NZ_BAAAFW010000058.1"/>
</dbReference>
<dbReference type="InterPro" id="IPR029039">
    <property type="entry name" value="Flavoprotein-like_sf"/>
</dbReference>
<dbReference type="Gene3D" id="3.40.50.360">
    <property type="match status" value="1"/>
</dbReference>
<dbReference type="CDD" id="cd02791">
    <property type="entry name" value="MopB_CT_Nitrate-R-NapA-like"/>
    <property type="match status" value="1"/>
</dbReference>
<dbReference type="Gene3D" id="2.40.40.20">
    <property type="match status" value="1"/>
</dbReference>
<protein>
    <submittedName>
        <fullName evidence="21">Bifunctional nitrate reductase/sulfite reductase flavoprotein subunit alpha</fullName>
    </submittedName>
</protein>
<dbReference type="Pfam" id="PF00384">
    <property type="entry name" value="Molybdopterin"/>
    <property type="match status" value="1"/>
</dbReference>
<evidence type="ECO:0000259" key="20">
    <source>
        <dbReference type="PROSITE" id="PS51669"/>
    </source>
</evidence>
<evidence type="ECO:0000256" key="1">
    <source>
        <dbReference type="ARBA" id="ARBA00001917"/>
    </source>
</evidence>
<comment type="cofactor">
    <cofactor evidence="4">
        <name>FAD</name>
        <dbReference type="ChEBI" id="CHEBI:57692"/>
    </cofactor>
</comment>
<keyword evidence="8" id="KW-0285">Flavoprotein</keyword>
<dbReference type="Proteomes" id="UP001596215">
    <property type="component" value="Unassembled WGS sequence"/>
</dbReference>
<evidence type="ECO:0000256" key="10">
    <source>
        <dbReference type="ARBA" id="ARBA00022723"/>
    </source>
</evidence>
<dbReference type="Gene3D" id="2.20.25.90">
    <property type="entry name" value="ADC-like domains"/>
    <property type="match status" value="1"/>
</dbReference>
<gene>
    <name evidence="21" type="ORF">ACFP73_04840</name>
</gene>
<dbReference type="InterPro" id="IPR008254">
    <property type="entry name" value="Flavodoxin/NO_synth"/>
</dbReference>
<evidence type="ECO:0000256" key="7">
    <source>
        <dbReference type="ARBA" id="ARBA00022505"/>
    </source>
</evidence>
<dbReference type="CDD" id="cd02754">
    <property type="entry name" value="MopB_Nitrate-R-NapA-like"/>
    <property type="match status" value="1"/>
</dbReference>
<sequence>MDAEVKQVKSVCPYCGVGCGIVMQVEDNRVIRVSGDKQHPANQGKLCTKGLTCAAALNAAGRLTQAFLRTDRQQDPVQTEITVAISETARRLKAIIARHGPGAVAMYVSGQMSLEAQYLANKLAKGFITTPFIESNSRLCMASAGSGYKQSLGADGPPGSYQDFEHAELFLVIGANMADCHPILFLRMMARVNAGAKLIVVDTRRTATAEKASLFLQLKPGSDLVLLNGLLQLLVSQGKTDAEFIARYTRGWEQMPDFLADYPPETVAAATGLAQQDILLAARWLAESSAWMSCWTMGLNQSVQGTMNTSALCNLHLATGTLCRPGCGPFSLTGQPNAMGGREMGYMGSGLPGQRSLLVADDRRFTESVWGLAAGTLPTDGGHGTVDMFEQMAAGSIKACWIICTNPAASMANRQQVIRGLEQAELVITQDAFLETETNRYADILLPGALWAEAEGVMVNSERNLTLMQPAVTPPGDVLADWQIIARVACEMGFRNDFDYASAEDVFLEIQKFNNPATGYDLRGISYPRLKEGPVQWPSSPGDTQSRHPLRYLQQQEASRGHKAAEIIFPAPDGRAIFHCCRESEPAEMPDDQFPFILNTGRLQHQWHTLTKTGRIPELNRLNPAPFIELHPQDAKRLTIQPQQPVEIRSRRGLAILPAQISDRVLPGSCFAPFHWGDVFGEKLSVNSLTSDAVDPVSLQPALKYCAVSLTPVVTGQSADARQVSPEPVAEAVMTETTTAADLFAGQLAAGSPLSAALSREEHQYLQGFLSGLRLSPPETRSGVPVLPVAAPLSDHSRLWIDGMLAGLYARSPLPAGLTVPASEPSAQVWILWSSTTGNAGALATQCEQQLQQAGITVRCDCLAEVTPAQLASGGNILLVVSTFGDGDPPDSGVSFWQALSADSAPSLSAVSFSVLALGDSSYLRFCGFGRQLDARLSALGATRLKERHECDADDFLPARQWLAQLQPLLGRGETPVTQPAVSGLSGALHAPAVVTEKYHRDNPCRALLTGNRLLSGPGSQKETRQIILSVDGADMPYQPGDSLGVWPQNAPRRVMAILSALQLDPQQKVVLPSQQSVCLQAALSDYTDLSVVSRELAEYIGEHAVSGAFPPQLRQLLNADSNDWQQQYRVPELLQAFPARLDAETFIQHLRPMRPRMYSISSSPLLTPDEIHLTVSVVRQGSDGAGDGLCSAFLADSAIGREIPVFVRKSAAFRPPAEGATALIMIGPGTGIAPFRAFLQHRQATCATGENWLFFGEQHAGSEFYYHRELEGFRRAGYLHRLDTAFSRDQPQKIYVQHRMLEQGKQLWQWLSAGATLCVCGDADRMAKEVHQTLLQIIREHGRMNSQQAEQWLSGLARQQRYLRDIY</sequence>
<dbReference type="InterPro" id="IPR006963">
    <property type="entry name" value="Mopterin_OxRdtase_4Fe-4S_dom"/>
</dbReference>
<evidence type="ECO:0000259" key="19">
    <source>
        <dbReference type="PROSITE" id="PS51384"/>
    </source>
</evidence>
<feature type="domain" description="FAD-binding FR-type" evidence="19">
    <location>
        <begin position="1002"/>
        <end position="1217"/>
    </location>
</feature>
<keyword evidence="17" id="KW-0534">Nitrate assimilation</keyword>
<dbReference type="Gene3D" id="1.20.990.10">
    <property type="entry name" value="NADPH-cytochrome p450 Reductase, Chain A, domain 3"/>
    <property type="match status" value="1"/>
</dbReference>
<keyword evidence="14" id="KW-0560">Oxidoreductase</keyword>
<evidence type="ECO:0000256" key="11">
    <source>
        <dbReference type="ARBA" id="ARBA00022827"/>
    </source>
</evidence>
<keyword evidence="10" id="KW-0479">Metal-binding</keyword>
<comment type="cofactor">
    <cofactor evidence="2">
        <name>Mo-bis(molybdopterin guanine dinucleotide)</name>
        <dbReference type="ChEBI" id="CHEBI:60539"/>
    </cofactor>
</comment>
<dbReference type="InterPro" id="IPR001709">
    <property type="entry name" value="Flavoprot_Pyr_Nucl_cyt_Rdtase"/>
</dbReference>
<dbReference type="InterPro" id="IPR017938">
    <property type="entry name" value="Riboflavin_synthase-like_b-brl"/>
</dbReference>
<keyword evidence="13" id="KW-0813">Transport</keyword>
<dbReference type="Pfam" id="PF00175">
    <property type="entry name" value="NAD_binding_1"/>
    <property type="match status" value="1"/>
</dbReference>
<accession>A0ABW1VNP1</accession>
<evidence type="ECO:0000256" key="13">
    <source>
        <dbReference type="ARBA" id="ARBA00022982"/>
    </source>
</evidence>
<dbReference type="Pfam" id="PF04879">
    <property type="entry name" value="Molybdop_Fe4S4"/>
    <property type="match status" value="1"/>
</dbReference>
<dbReference type="SUPFAM" id="SSF53706">
    <property type="entry name" value="Formate dehydrogenase/DMSO reductase, domains 1-3"/>
    <property type="match status" value="1"/>
</dbReference>
<evidence type="ECO:0000256" key="2">
    <source>
        <dbReference type="ARBA" id="ARBA00001942"/>
    </source>
</evidence>
<name>A0ABW1VNP1_9GAMM</name>
<keyword evidence="15" id="KW-0408">Iron</keyword>
<dbReference type="Gene3D" id="3.40.50.740">
    <property type="match status" value="1"/>
</dbReference>
<dbReference type="PANTHER" id="PTHR43105">
    <property type="entry name" value="RESPIRATORY NITRATE REDUCTASE"/>
    <property type="match status" value="1"/>
</dbReference>
<dbReference type="Gene3D" id="3.40.50.80">
    <property type="entry name" value="Nucleotide-binding domain of ferredoxin-NADP reductase (FNR) module"/>
    <property type="match status" value="1"/>
</dbReference>
<comment type="cofactor">
    <cofactor evidence="3">
        <name>[4Fe-4S] cluster</name>
        <dbReference type="ChEBI" id="CHEBI:49883"/>
    </cofactor>
</comment>
<comment type="caution">
    <text evidence="21">The sequence shown here is derived from an EMBL/GenBank/DDBJ whole genome shotgun (WGS) entry which is preliminary data.</text>
</comment>
<evidence type="ECO:0000259" key="18">
    <source>
        <dbReference type="PROSITE" id="PS50902"/>
    </source>
</evidence>
<evidence type="ECO:0000256" key="15">
    <source>
        <dbReference type="ARBA" id="ARBA00023004"/>
    </source>
</evidence>
<dbReference type="EMBL" id="JBHSUC010000004">
    <property type="protein sequence ID" value="MFC6361426.1"/>
    <property type="molecule type" value="Genomic_DNA"/>
</dbReference>
<keyword evidence="12" id="KW-0521">NADP</keyword>
<keyword evidence="16" id="KW-0411">Iron-sulfur</keyword>
<dbReference type="SMART" id="SM00926">
    <property type="entry name" value="Molybdop_Fe4S4"/>
    <property type="match status" value="1"/>
</dbReference>
<dbReference type="Gene3D" id="2.40.30.10">
    <property type="entry name" value="Translation factors"/>
    <property type="match status" value="1"/>
</dbReference>
<dbReference type="InterPro" id="IPR003097">
    <property type="entry name" value="CysJ-like_FAD-binding"/>
</dbReference>
<evidence type="ECO:0000256" key="3">
    <source>
        <dbReference type="ARBA" id="ARBA00001966"/>
    </source>
</evidence>
<feature type="domain" description="4Fe-4S Mo/W bis-MGD-type" evidence="20">
    <location>
        <begin position="5"/>
        <end position="61"/>
    </location>
</feature>
<comment type="similarity">
    <text evidence="5">Belongs to the prokaryotic molybdopterin-containing oxidoreductase family. NasA/NapA/NarB subfamily.</text>
</comment>
<dbReference type="InterPro" id="IPR039261">
    <property type="entry name" value="FNR_nucleotide-bd"/>
</dbReference>
<keyword evidence="7" id="KW-0500">Molybdenum</keyword>